<dbReference type="AlphaFoldDB" id="A0A093UWP1"/>
<keyword evidence="1" id="KW-0862">Zinc</keyword>
<evidence type="ECO:0000259" key="3">
    <source>
        <dbReference type="PROSITE" id="PS50157"/>
    </source>
</evidence>
<dbReference type="SUPFAM" id="SSF57667">
    <property type="entry name" value="beta-beta-alpha zinc fingers"/>
    <property type="match status" value="1"/>
</dbReference>
<dbReference type="InterPro" id="IPR036236">
    <property type="entry name" value="Znf_C2H2_sf"/>
</dbReference>
<keyword evidence="1" id="KW-0479">Metal-binding</keyword>
<feature type="compositionally biased region" description="Low complexity" evidence="2">
    <location>
        <begin position="90"/>
        <end position="100"/>
    </location>
</feature>
<organism evidence="4">
    <name type="scientific">Talaromyces marneffei PM1</name>
    <dbReference type="NCBI Taxonomy" id="1077442"/>
    <lineage>
        <taxon>Eukaryota</taxon>
        <taxon>Fungi</taxon>
        <taxon>Dikarya</taxon>
        <taxon>Ascomycota</taxon>
        <taxon>Pezizomycotina</taxon>
        <taxon>Eurotiomycetes</taxon>
        <taxon>Eurotiomycetidae</taxon>
        <taxon>Eurotiales</taxon>
        <taxon>Trichocomaceae</taxon>
        <taxon>Talaromyces</taxon>
        <taxon>Talaromyces sect. Talaromyces</taxon>
    </lineage>
</organism>
<dbReference type="PROSITE" id="PS00028">
    <property type="entry name" value="ZINC_FINGER_C2H2_1"/>
    <property type="match status" value="1"/>
</dbReference>
<reference evidence="4" key="1">
    <citation type="journal article" date="2014" name="PLoS Genet.">
        <title>Signature Gene Expression Reveals Novel Clues to the Molecular Mechanisms of Dimorphic Transition in Penicillium marneffei.</title>
        <authorList>
            <person name="Yang E."/>
            <person name="Wang G."/>
            <person name="Cai J."/>
            <person name="Woo P.C."/>
            <person name="Lau S.K."/>
            <person name="Yuen K.-Y."/>
            <person name="Chow W.-N."/>
            <person name="Lin X."/>
        </authorList>
    </citation>
    <scope>NUCLEOTIDE SEQUENCE [LARGE SCALE GENOMIC DNA]</scope>
    <source>
        <strain evidence="4">PM1</strain>
    </source>
</reference>
<gene>
    <name evidence="4" type="ORF">GQ26_0271240</name>
</gene>
<dbReference type="EMBL" id="JPOX01000027">
    <property type="protein sequence ID" value="KFX44702.1"/>
    <property type="molecule type" value="Genomic_DNA"/>
</dbReference>
<comment type="caution">
    <text evidence="4">The sequence shown here is derived from an EMBL/GenBank/DDBJ whole genome shotgun (WGS) entry which is preliminary data.</text>
</comment>
<keyword evidence="1" id="KW-0863">Zinc-finger</keyword>
<dbReference type="HOGENOM" id="CLU_089381_1_0_1"/>
<dbReference type="eggNOG" id="ENOG502SA7U">
    <property type="taxonomic scope" value="Eukaryota"/>
</dbReference>
<evidence type="ECO:0000313" key="4">
    <source>
        <dbReference type="EMBL" id="KFX44702.1"/>
    </source>
</evidence>
<dbReference type="InterPro" id="IPR013087">
    <property type="entry name" value="Znf_C2H2_type"/>
</dbReference>
<name>A0A093UWP1_TALMA</name>
<dbReference type="PROSITE" id="PS50157">
    <property type="entry name" value="ZINC_FINGER_C2H2_2"/>
    <property type="match status" value="1"/>
</dbReference>
<dbReference type="PANTHER" id="PTHR47251">
    <property type="entry name" value="FINGER DOMAIN PROTEIN, PUTATIVE (AFU_ORTHOLOGUE AFUA_3G04180)-RELATED"/>
    <property type="match status" value="1"/>
</dbReference>
<feature type="region of interest" description="Disordered" evidence="2">
    <location>
        <begin position="135"/>
        <end position="194"/>
    </location>
</feature>
<dbReference type="PANTHER" id="PTHR47251:SF1">
    <property type="entry name" value="FINGER DOMAIN PROTEIN, PUTATIVE (AFU_ORTHOLOGUE AFUA_3G04180)-RELATED"/>
    <property type="match status" value="1"/>
</dbReference>
<accession>A0A093UWP1</accession>
<proteinExistence type="predicted"/>
<evidence type="ECO:0000256" key="1">
    <source>
        <dbReference type="PROSITE-ProRule" id="PRU00042"/>
    </source>
</evidence>
<evidence type="ECO:0000256" key="2">
    <source>
        <dbReference type="SAM" id="MobiDB-lite"/>
    </source>
</evidence>
<feature type="domain" description="C2H2-type" evidence="3">
    <location>
        <begin position="23"/>
        <end position="52"/>
    </location>
</feature>
<sequence length="216" mass="22712">MAPRGFTNPAPKTDSARSALNSFTCTLCNKSYSRHPEYEAHIGSYDHQHRKRLQDLKQLSRDPNAAERARKAERKADAEAGLVRVDPGNSSTSATTVTGSTAGGGGFKKGGFKSSFTTVKGPAASAMSTAAPVRKNVLGGDDDDDVGDVIDNTNKPNVSGPSITTNGSDSRKLGTDVESDTDDEYRNGDAEQAYYDPLKPTGCFDGCSGVKAVSAV</sequence>
<dbReference type="GO" id="GO:0008270">
    <property type="term" value="F:zinc ion binding"/>
    <property type="evidence" value="ECO:0007669"/>
    <property type="project" value="UniProtKB-KW"/>
</dbReference>
<protein>
    <submittedName>
        <fullName evidence="4">G patch domain-containing protein 8</fullName>
    </submittedName>
</protein>
<feature type="compositionally biased region" description="Polar residues" evidence="2">
    <location>
        <begin position="152"/>
        <end position="168"/>
    </location>
</feature>
<feature type="compositionally biased region" description="Basic and acidic residues" evidence="2">
    <location>
        <begin position="60"/>
        <end position="78"/>
    </location>
</feature>
<feature type="region of interest" description="Disordered" evidence="2">
    <location>
        <begin position="60"/>
        <end position="104"/>
    </location>
</feature>